<gene>
    <name evidence="1" type="ORF">DARMORV10_A08P22080.1</name>
</gene>
<protein>
    <submittedName>
        <fullName evidence="1">(rape) hypothetical protein</fullName>
    </submittedName>
</protein>
<dbReference type="Proteomes" id="UP001295469">
    <property type="component" value="Chromosome A08"/>
</dbReference>
<evidence type="ECO:0000313" key="1">
    <source>
        <dbReference type="EMBL" id="CAF2247664.1"/>
    </source>
</evidence>
<name>A0A817AIF5_BRANA</name>
<reference evidence="1" key="1">
    <citation type="submission" date="2021-01" db="EMBL/GenBank/DDBJ databases">
        <authorList>
            <consortium name="Genoscope - CEA"/>
            <person name="William W."/>
        </authorList>
    </citation>
    <scope>NUCLEOTIDE SEQUENCE</scope>
</reference>
<dbReference type="EMBL" id="HG994362">
    <property type="protein sequence ID" value="CAF2247664.1"/>
    <property type="molecule type" value="Genomic_DNA"/>
</dbReference>
<proteinExistence type="predicted"/>
<accession>A0A817AIF5</accession>
<dbReference type="AlphaFoldDB" id="A0A817AIF5"/>
<sequence>MWFQKWLHLTFDILHDRNGAAEINAWIGSHWLPLKYIPPWPIGRRSYGVVCSALDREMNKKVPGRYVVSSWEQL</sequence>
<organism evidence="1">
    <name type="scientific">Brassica napus</name>
    <name type="common">Rape</name>
    <dbReference type="NCBI Taxonomy" id="3708"/>
    <lineage>
        <taxon>Eukaryota</taxon>
        <taxon>Viridiplantae</taxon>
        <taxon>Streptophyta</taxon>
        <taxon>Embryophyta</taxon>
        <taxon>Tracheophyta</taxon>
        <taxon>Spermatophyta</taxon>
        <taxon>Magnoliopsida</taxon>
        <taxon>eudicotyledons</taxon>
        <taxon>Gunneridae</taxon>
        <taxon>Pentapetalae</taxon>
        <taxon>rosids</taxon>
        <taxon>malvids</taxon>
        <taxon>Brassicales</taxon>
        <taxon>Brassicaceae</taxon>
        <taxon>Brassiceae</taxon>
        <taxon>Brassica</taxon>
    </lineage>
</organism>